<organism evidence="1 2">
    <name type="scientific">Lithocarpus litseifolius</name>
    <dbReference type="NCBI Taxonomy" id="425828"/>
    <lineage>
        <taxon>Eukaryota</taxon>
        <taxon>Viridiplantae</taxon>
        <taxon>Streptophyta</taxon>
        <taxon>Embryophyta</taxon>
        <taxon>Tracheophyta</taxon>
        <taxon>Spermatophyta</taxon>
        <taxon>Magnoliopsida</taxon>
        <taxon>eudicotyledons</taxon>
        <taxon>Gunneridae</taxon>
        <taxon>Pentapetalae</taxon>
        <taxon>rosids</taxon>
        <taxon>fabids</taxon>
        <taxon>Fagales</taxon>
        <taxon>Fagaceae</taxon>
        <taxon>Lithocarpus</taxon>
    </lineage>
</organism>
<gene>
    <name evidence="1" type="ORF">SO802_004371</name>
</gene>
<accession>A0AAW2E2R9</accession>
<dbReference type="Proteomes" id="UP001459277">
    <property type="component" value="Unassembled WGS sequence"/>
</dbReference>
<dbReference type="EMBL" id="JAZDWU010000001">
    <property type="protein sequence ID" value="KAL0017302.1"/>
    <property type="molecule type" value="Genomic_DNA"/>
</dbReference>
<evidence type="ECO:0000313" key="1">
    <source>
        <dbReference type="EMBL" id="KAL0017302.1"/>
    </source>
</evidence>
<keyword evidence="2" id="KW-1185">Reference proteome</keyword>
<proteinExistence type="predicted"/>
<dbReference type="AlphaFoldDB" id="A0AAW2E2R9"/>
<name>A0AAW2E2R9_9ROSI</name>
<comment type="caution">
    <text evidence="1">The sequence shown here is derived from an EMBL/GenBank/DDBJ whole genome shotgun (WGS) entry which is preliminary data.</text>
</comment>
<evidence type="ECO:0000313" key="2">
    <source>
        <dbReference type="Proteomes" id="UP001459277"/>
    </source>
</evidence>
<evidence type="ECO:0008006" key="3">
    <source>
        <dbReference type="Google" id="ProtNLM"/>
    </source>
</evidence>
<reference evidence="1 2" key="1">
    <citation type="submission" date="2024-01" db="EMBL/GenBank/DDBJ databases">
        <title>A telomere-to-telomere, gap-free genome of sweet tea (Lithocarpus litseifolius).</title>
        <authorList>
            <person name="Zhou J."/>
        </authorList>
    </citation>
    <scope>NUCLEOTIDE SEQUENCE [LARGE SCALE GENOMIC DNA]</scope>
    <source>
        <strain evidence="1">Zhou-2022a</strain>
        <tissue evidence="1">Leaf</tissue>
    </source>
</reference>
<sequence>MTRGLGVRGLVEKHGKLPIRIAPEFCAPVGEHTGKFASQIGVQVRMNLSTMNAYNWKNAGSGEKKAIIQNVTQEMLRVQDEHCSTPEAQPLTEEEISMMILKQRSGYIWELRMRPSSSLRTLASSFST</sequence>
<protein>
    <recommendedName>
        <fullName evidence="3">DNA-directed RNA polymerase</fullName>
    </recommendedName>
</protein>